<dbReference type="AlphaFoldDB" id="A0AAD6LN74"/>
<proteinExistence type="predicted"/>
<protein>
    <submittedName>
        <fullName evidence="1">Uncharacterized protein</fullName>
    </submittedName>
</protein>
<keyword evidence="2" id="KW-1185">Reference proteome</keyword>
<dbReference type="EMBL" id="JAQIZT010000015">
    <property type="protein sequence ID" value="KAJ6970036.1"/>
    <property type="molecule type" value="Genomic_DNA"/>
</dbReference>
<organism evidence="1 2">
    <name type="scientific">Populus alba x Populus x berolinensis</name>
    <dbReference type="NCBI Taxonomy" id="444605"/>
    <lineage>
        <taxon>Eukaryota</taxon>
        <taxon>Viridiplantae</taxon>
        <taxon>Streptophyta</taxon>
        <taxon>Embryophyta</taxon>
        <taxon>Tracheophyta</taxon>
        <taxon>Spermatophyta</taxon>
        <taxon>Magnoliopsida</taxon>
        <taxon>eudicotyledons</taxon>
        <taxon>Gunneridae</taxon>
        <taxon>Pentapetalae</taxon>
        <taxon>rosids</taxon>
        <taxon>fabids</taxon>
        <taxon>Malpighiales</taxon>
        <taxon>Salicaceae</taxon>
        <taxon>Saliceae</taxon>
        <taxon>Populus</taxon>
    </lineage>
</organism>
<accession>A0AAD6LN74</accession>
<reference evidence="1" key="1">
    <citation type="journal article" date="2023" name="Mol. Ecol. Resour.">
        <title>Chromosome-level genome assembly of a triploid poplar Populus alba 'Berolinensis'.</title>
        <authorList>
            <person name="Chen S."/>
            <person name="Yu Y."/>
            <person name="Wang X."/>
            <person name="Wang S."/>
            <person name="Zhang T."/>
            <person name="Zhou Y."/>
            <person name="He R."/>
            <person name="Meng N."/>
            <person name="Wang Y."/>
            <person name="Liu W."/>
            <person name="Liu Z."/>
            <person name="Liu J."/>
            <person name="Guo Q."/>
            <person name="Huang H."/>
            <person name="Sederoff R.R."/>
            <person name="Wang G."/>
            <person name="Qu G."/>
            <person name="Chen S."/>
        </authorList>
    </citation>
    <scope>NUCLEOTIDE SEQUENCE</scope>
    <source>
        <strain evidence="1">SC-2020</strain>
    </source>
</reference>
<name>A0AAD6LN74_9ROSI</name>
<evidence type="ECO:0000313" key="1">
    <source>
        <dbReference type="EMBL" id="KAJ6970036.1"/>
    </source>
</evidence>
<comment type="caution">
    <text evidence="1">The sequence shown here is derived from an EMBL/GenBank/DDBJ whole genome shotgun (WGS) entry which is preliminary data.</text>
</comment>
<gene>
    <name evidence="1" type="ORF">NC653_034566</name>
</gene>
<evidence type="ECO:0000313" key="2">
    <source>
        <dbReference type="Proteomes" id="UP001164929"/>
    </source>
</evidence>
<sequence>MCFMAIKHNNEVISLDDEFDLSYDELHDAFESLCNEFKTLGYKYSSLKKSHACLLVEKDAL</sequence>
<dbReference type="Proteomes" id="UP001164929">
    <property type="component" value="Chromosome 15"/>
</dbReference>